<dbReference type="RefSeq" id="XP_040656722.1">
    <property type="nucleotide sequence ID" value="XM_040801689.1"/>
</dbReference>
<organism evidence="3 4">
    <name type="scientific">Drechmeria coniospora</name>
    <name type="common">Nematophagous fungus</name>
    <name type="synonym">Meria coniospora</name>
    <dbReference type="NCBI Taxonomy" id="98403"/>
    <lineage>
        <taxon>Eukaryota</taxon>
        <taxon>Fungi</taxon>
        <taxon>Dikarya</taxon>
        <taxon>Ascomycota</taxon>
        <taxon>Pezizomycotina</taxon>
        <taxon>Sordariomycetes</taxon>
        <taxon>Hypocreomycetidae</taxon>
        <taxon>Hypocreales</taxon>
        <taxon>Ophiocordycipitaceae</taxon>
        <taxon>Drechmeria</taxon>
    </lineage>
</organism>
<dbReference type="GeneID" id="63717022"/>
<feature type="transmembrane region" description="Helical" evidence="2">
    <location>
        <begin position="291"/>
        <end position="309"/>
    </location>
</feature>
<feature type="transmembrane region" description="Helical" evidence="2">
    <location>
        <begin position="527"/>
        <end position="545"/>
    </location>
</feature>
<dbReference type="PANTHER" id="PTHR40407">
    <property type="entry name" value="MEMBRANE PROTEIN-LIKE PROTEIN"/>
    <property type="match status" value="1"/>
</dbReference>
<dbReference type="InParanoid" id="A0A151GJU1"/>
<feature type="transmembrane region" description="Helical" evidence="2">
    <location>
        <begin position="347"/>
        <end position="371"/>
    </location>
</feature>
<evidence type="ECO:0000256" key="1">
    <source>
        <dbReference type="SAM" id="MobiDB-lite"/>
    </source>
</evidence>
<name>A0A151GJU1_DRECN</name>
<feature type="transmembrane region" description="Helical" evidence="2">
    <location>
        <begin position="480"/>
        <end position="507"/>
    </location>
</feature>
<dbReference type="Proteomes" id="UP000076580">
    <property type="component" value="Chromosome 02"/>
</dbReference>
<proteinExistence type="predicted"/>
<sequence length="564" mass="61563">MTGADAGCGSGAGAEAPPSHGPLRPAHDPTSTDVDNPSADADDRSAKPRRDGRRGDPYGTFAAGNLLQSPVTEGPADEGPAPAREPSNAEAAKRPQRALAPDLLRGLLMLLMALDHTSISLHIWSHGTGRTSESDGIVVRHFNFPTAYVIRTLSHLCGAGFTFLLGMGVVYLGRSRKKLGWSTGRLVRYFAVRAAVLTLVSTVFGFVLTAGKVWFLNMVLFSLAVNYFLAGLLWLLFNKTETLLTETLLSGAKRGVGVTEEEDVEQPLLTQRGYDSTSISNTLAASVSWHFHNAMLLAMSIVTILWNIWLSENHGHCLSTPLMAQSSVGAQTIPQNPLLRIWFWPVMGLRVLSGFPPLAWLSFATLGLLYGRISVSKAWNPRTFAACHAFAAVLFATVFVLTRLLRWGNLSEGCLRTDAQQSHPGSNPYLVSATSFFYLVKYPPDVAFWSFTMAGNLGLLAFFGALPVRFASRLTLLLDLGTAALFFYILHILVIFALGMALVARFGHDTGIADPMDPGNTRGIDSLLVYFAFWAAAILLLWPLCRAYSRFKSRQSSDSIWRFF</sequence>
<comment type="caution">
    <text evidence="3">The sequence shown here is derived from an EMBL/GenBank/DDBJ whole genome shotgun (WGS) entry which is preliminary data.</text>
</comment>
<evidence type="ECO:0000313" key="4">
    <source>
        <dbReference type="Proteomes" id="UP000076580"/>
    </source>
</evidence>
<dbReference type="EMBL" id="LAYC01000002">
    <property type="protein sequence ID" value="KYK57370.1"/>
    <property type="molecule type" value="Genomic_DNA"/>
</dbReference>
<reference evidence="3 4" key="1">
    <citation type="journal article" date="2016" name="Sci. Rep.">
        <title>Insights into Adaptations to a Near-Obligate Nematode Endoparasitic Lifestyle from the Finished Genome of Drechmeria coniospora.</title>
        <authorList>
            <person name="Zhang L."/>
            <person name="Zhou Z."/>
            <person name="Guo Q."/>
            <person name="Fokkens L."/>
            <person name="Miskei M."/>
            <person name="Pocsi I."/>
            <person name="Zhang W."/>
            <person name="Chen M."/>
            <person name="Wang L."/>
            <person name="Sun Y."/>
            <person name="Donzelli B.G."/>
            <person name="Gibson D.M."/>
            <person name="Nelson D.R."/>
            <person name="Luo J.G."/>
            <person name="Rep M."/>
            <person name="Liu H."/>
            <person name="Yang S."/>
            <person name="Wang J."/>
            <person name="Krasnoff S.B."/>
            <person name="Xu Y."/>
            <person name="Molnar I."/>
            <person name="Lin M."/>
        </authorList>
    </citation>
    <scope>NUCLEOTIDE SEQUENCE [LARGE SCALE GENOMIC DNA]</scope>
    <source>
        <strain evidence="3 4">ARSEF 6962</strain>
    </source>
</reference>
<feature type="compositionally biased region" description="Gly residues" evidence="1">
    <location>
        <begin position="1"/>
        <end position="12"/>
    </location>
</feature>
<feature type="transmembrane region" description="Helical" evidence="2">
    <location>
        <begin position="383"/>
        <end position="402"/>
    </location>
</feature>
<feature type="region of interest" description="Disordered" evidence="1">
    <location>
        <begin position="1"/>
        <end position="95"/>
    </location>
</feature>
<keyword evidence="2" id="KW-1133">Transmembrane helix</keyword>
<feature type="transmembrane region" description="Helical" evidence="2">
    <location>
        <begin position="214"/>
        <end position="237"/>
    </location>
</feature>
<dbReference type="AlphaFoldDB" id="A0A151GJU1"/>
<feature type="transmembrane region" description="Helical" evidence="2">
    <location>
        <begin position="153"/>
        <end position="174"/>
    </location>
</feature>
<feature type="transmembrane region" description="Helical" evidence="2">
    <location>
        <begin position="186"/>
        <end position="208"/>
    </location>
</feature>
<evidence type="ECO:0008006" key="5">
    <source>
        <dbReference type="Google" id="ProtNLM"/>
    </source>
</evidence>
<keyword evidence="4" id="KW-1185">Reference proteome</keyword>
<feature type="compositionally biased region" description="Basic and acidic residues" evidence="1">
    <location>
        <begin position="41"/>
        <end position="56"/>
    </location>
</feature>
<evidence type="ECO:0000256" key="2">
    <source>
        <dbReference type="SAM" id="Phobius"/>
    </source>
</evidence>
<keyword evidence="2" id="KW-0472">Membrane</keyword>
<feature type="transmembrane region" description="Helical" evidence="2">
    <location>
        <begin position="446"/>
        <end position="468"/>
    </location>
</feature>
<dbReference type="PANTHER" id="PTHR40407:SF1">
    <property type="entry name" value="HEPARAN-ALPHA-GLUCOSAMINIDE N-ACETYLTRANSFERASE CATALYTIC DOMAIN-CONTAINING PROTEIN"/>
    <property type="match status" value="1"/>
</dbReference>
<accession>A0A151GJU1</accession>
<protein>
    <recommendedName>
        <fullName evidence="5">Heparan-alpha-glucosaminide N-acetyltransferase catalytic domain-containing protein</fullName>
    </recommendedName>
</protein>
<dbReference type="STRING" id="98403.A0A151GJU1"/>
<gene>
    <name evidence="3" type="ORF">DCS_04379</name>
</gene>
<keyword evidence="2" id="KW-0812">Transmembrane</keyword>
<evidence type="ECO:0000313" key="3">
    <source>
        <dbReference type="EMBL" id="KYK57370.1"/>
    </source>
</evidence>